<dbReference type="OrthoDB" id="7303967at2759"/>
<keyword evidence="4" id="KW-1185">Reference proteome</keyword>
<dbReference type="GO" id="GO:0016020">
    <property type="term" value="C:membrane"/>
    <property type="evidence" value="ECO:0007669"/>
    <property type="project" value="TreeGrafter"/>
</dbReference>
<evidence type="ECO:0000256" key="2">
    <source>
        <dbReference type="SAM" id="Phobius"/>
    </source>
</evidence>
<dbReference type="PANTHER" id="PTHR21879">
    <property type="entry name" value="FI03362P-RELATED-RELATED"/>
    <property type="match status" value="1"/>
</dbReference>
<dbReference type="PANTHER" id="PTHR21879:SF1">
    <property type="entry name" value="FI01546P"/>
    <property type="match status" value="1"/>
</dbReference>
<name>A0A9P0LF49_ACAOB</name>
<evidence type="ECO:0000313" key="3">
    <source>
        <dbReference type="EMBL" id="CAH1991904.1"/>
    </source>
</evidence>
<feature type="transmembrane region" description="Helical" evidence="2">
    <location>
        <begin position="192"/>
        <end position="212"/>
    </location>
</feature>
<feature type="transmembrane region" description="Helical" evidence="2">
    <location>
        <begin position="218"/>
        <end position="238"/>
    </location>
</feature>
<comment type="caution">
    <text evidence="3">The sequence shown here is derived from an EMBL/GenBank/DDBJ whole genome shotgun (WGS) entry which is preliminary data.</text>
</comment>
<gene>
    <name evidence="3" type="ORF">ACAOBT_LOCUS20543</name>
</gene>
<dbReference type="EMBL" id="CAKOFQ010007127">
    <property type="protein sequence ID" value="CAH1991904.1"/>
    <property type="molecule type" value="Genomic_DNA"/>
</dbReference>
<accession>A0A9P0LF49</accession>
<feature type="compositionally biased region" description="Gly residues" evidence="1">
    <location>
        <begin position="155"/>
        <end position="169"/>
    </location>
</feature>
<dbReference type="Pfam" id="PF07898">
    <property type="entry name" value="DUF1676"/>
    <property type="match status" value="1"/>
</dbReference>
<evidence type="ECO:0000313" key="4">
    <source>
        <dbReference type="Proteomes" id="UP001152888"/>
    </source>
</evidence>
<protein>
    <submittedName>
        <fullName evidence="3">Uncharacterized protein</fullName>
    </submittedName>
</protein>
<dbReference type="AlphaFoldDB" id="A0A9P0LF49"/>
<evidence type="ECO:0000256" key="1">
    <source>
        <dbReference type="SAM" id="MobiDB-lite"/>
    </source>
</evidence>
<reference evidence="3" key="1">
    <citation type="submission" date="2022-03" db="EMBL/GenBank/DDBJ databases">
        <authorList>
            <person name="Sayadi A."/>
        </authorList>
    </citation>
    <scope>NUCLEOTIDE SEQUENCE</scope>
</reference>
<sequence length="332" mass="36310">MQRQRVYKSIQLSSNISFAIMRSIKSFFSLAVLVLTVDVKCQDSDNSTDSDRTVVDEVLEHCGGFSLSVACVSNQVSKKIERALNSNISTTLVDGLRFVRNGEQVSLRQARALNGFERLTNAMSDFITTHTITFDFGEGRFQDAGASGTARRRGGGGGGGGGGGHGGGHGGGQGVGEVSFFNHKEIKKEKKYYQYAFLVLLGIFGLTGPIVMKVIGIMAAKALMAAKAALIIVGGVALKKIFENRHEKPQVRVTTVPLHHESEEDHYDFEDGHEHDRFGYSYNHIPHGDGYAAKMEANNPYSAYYSVNTMDNNFAPIYYGTPYKPNTSTKTR</sequence>
<keyword evidence="2" id="KW-0812">Transmembrane</keyword>
<keyword evidence="2" id="KW-0472">Membrane</keyword>
<feature type="region of interest" description="Disordered" evidence="1">
    <location>
        <begin position="145"/>
        <end position="169"/>
    </location>
</feature>
<organism evidence="3 4">
    <name type="scientific">Acanthoscelides obtectus</name>
    <name type="common">Bean weevil</name>
    <name type="synonym">Bruchus obtectus</name>
    <dbReference type="NCBI Taxonomy" id="200917"/>
    <lineage>
        <taxon>Eukaryota</taxon>
        <taxon>Metazoa</taxon>
        <taxon>Ecdysozoa</taxon>
        <taxon>Arthropoda</taxon>
        <taxon>Hexapoda</taxon>
        <taxon>Insecta</taxon>
        <taxon>Pterygota</taxon>
        <taxon>Neoptera</taxon>
        <taxon>Endopterygota</taxon>
        <taxon>Coleoptera</taxon>
        <taxon>Polyphaga</taxon>
        <taxon>Cucujiformia</taxon>
        <taxon>Chrysomeloidea</taxon>
        <taxon>Chrysomelidae</taxon>
        <taxon>Bruchinae</taxon>
        <taxon>Bruchini</taxon>
        <taxon>Acanthoscelides</taxon>
    </lineage>
</organism>
<keyword evidence="2" id="KW-1133">Transmembrane helix</keyword>
<dbReference type="InterPro" id="IPR012464">
    <property type="entry name" value="DUF1676"/>
</dbReference>
<proteinExistence type="predicted"/>
<dbReference type="Proteomes" id="UP001152888">
    <property type="component" value="Unassembled WGS sequence"/>
</dbReference>